<evidence type="ECO:0000256" key="1">
    <source>
        <dbReference type="ARBA" id="ARBA00004141"/>
    </source>
</evidence>
<comment type="similarity">
    <text evidence="2">Belongs to the major facilitator superfamily. Monocarboxylate porter (TC 2.A.1.13) family.</text>
</comment>
<comment type="subcellular location">
    <subcellularLocation>
        <location evidence="1">Membrane</location>
        <topology evidence="1">Multi-pass membrane protein</topology>
    </subcellularLocation>
</comment>
<feature type="transmembrane region" description="Helical" evidence="4">
    <location>
        <begin position="116"/>
        <end position="139"/>
    </location>
</feature>
<dbReference type="GO" id="GO:0016020">
    <property type="term" value="C:membrane"/>
    <property type="evidence" value="ECO:0007669"/>
    <property type="project" value="UniProtKB-SubCell"/>
</dbReference>
<reference evidence="6 7" key="1">
    <citation type="journal article" date="2018" name="Front. Microbiol.">
        <title>Genome-Wide Analysis of Corynespora cassiicola Leaf Fall Disease Putative Effectors.</title>
        <authorList>
            <person name="Lopez D."/>
            <person name="Ribeiro S."/>
            <person name="Label P."/>
            <person name="Fumanal B."/>
            <person name="Venisse J.S."/>
            <person name="Kohler A."/>
            <person name="de Oliveira R.R."/>
            <person name="Labutti K."/>
            <person name="Lipzen A."/>
            <person name="Lail K."/>
            <person name="Bauer D."/>
            <person name="Ohm R.A."/>
            <person name="Barry K.W."/>
            <person name="Spatafora J."/>
            <person name="Grigoriev I.V."/>
            <person name="Martin F.M."/>
            <person name="Pujade-Renaud V."/>
        </authorList>
    </citation>
    <scope>NUCLEOTIDE SEQUENCE [LARGE SCALE GENOMIC DNA]</scope>
    <source>
        <strain evidence="6 7">Philippines</strain>
    </source>
</reference>
<dbReference type="PANTHER" id="PTHR11360">
    <property type="entry name" value="MONOCARBOXYLATE TRANSPORTER"/>
    <property type="match status" value="1"/>
</dbReference>
<feature type="region of interest" description="Disordered" evidence="3">
    <location>
        <begin position="1"/>
        <end position="36"/>
    </location>
</feature>
<dbReference type="AlphaFoldDB" id="A0A2T2P6N5"/>
<evidence type="ECO:0000313" key="7">
    <source>
        <dbReference type="Proteomes" id="UP000240883"/>
    </source>
</evidence>
<feature type="transmembrane region" description="Helical" evidence="4">
    <location>
        <begin position="203"/>
        <end position="224"/>
    </location>
</feature>
<dbReference type="Pfam" id="PF07690">
    <property type="entry name" value="MFS_1"/>
    <property type="match status" value="1"/>
</dbReference>
<feature type="transmembrane region" description="Helical" evidence="4">
    <location>
        <begin position="369"/>
        <end position="394"/>
    </location>
</feature>
<feature type="transmembrane region" description="Helical" evidence="4">
    <location>
        <begin position="335"/>
        <end position="357"/>
    </location>
</feature>
<feature type="transmembrane region" description="Helical" evidence="4">
    <location>
        <begin position="245"/>
        <end position="263"/>
    </location>
</feature>
<keyword evidence="4" id="KW-1133">Transmembrane helix</keyword>
<feature type="transmembrane region" description="Helical" evidence="4">
    <location>
        <begin position="145"/>
        <end position="164"/>
    </location>
</feature>
<keyword evidence="4" id="KW-0812">Transmembrane</keyword>
<evidence type="ECO:0000259" key="5">
    <source>
        <dbReference type="PROSITE" id="PS50850"/>
    </source>
</evidence>
<evidence type="ECO:0000313" key="6">
    <source>
        <dbReference type="EMBL" id="PSN73365.1"/>
    </source>
</evidence>
<feature type="transmembrane region" description="Helical" evidence="4">
    <location>
        <begin position="82"/>
        <end position="104"/>
    </location>
</feature>
<dbReference type="InterPro" id="IPR011701">
    <property type="entry name" value="MFS"/>
</dbReference>
<protein>
    <submittedName>
        <fullName evidence="6">Monocarboxylate transporter</fullName>
    </submittedName>
</protein>
<proteinExistence type="inferred from homology"/>
<dbReference type="PANTHER" id="PTHR11360:SF287">
    <property type="entry name" value="MFS MONOCARBOXYLATE TRANSPORTER"/>
    <property type="match status" value="1"/>
</dbReference>
<keyword evidence="7" id="KW-1185">Reference proteome</keyword>
<feature type="transmembrane region" description="Helical" evidence="4">
    <location>
        <begin position="310"/>
        <end position="329"/>
    </location>
</feature>
<dbReference type="GO" id="GO:0022857">
    <property type="term" value="F:transmembrane transporter activity"/>
    <property type="evidence" value="ECO:0007669"/>
    <property type="project" value="InterPro"/>
</dbReference>
<evidence type="ECO:0000256" key="4">
    <source>
        <dbReference type="SAM" id="Phobius"/>
    </source>
</evidence>
<feature type="transmembrane region" description="Helical" evidence="4">
    <location>
        <begin position="45"/>
        <end position="70"/>
    </location>
</feature>
<feature type="transmembrane region" description="Helical" evidence="4">
    <location>
        <begin position="283"/>
        <end position="303"/>
    </location>
</feature>
<dbReference type="EMBL" id="KZ678129">
    <property type="protein sequence ID" value="PSN73365.1"/>
    <property type="molecule type" value="Genomic_DNA"/>
</dbReference>
<dbReference type="OrthoDB" id="2213137at2759"/>
<organism evidence="6 7">
    <name type="scientific">Corynespora cassiicola Philippines</name>
    <dbReference type="NCBI Taxonomy" id="1448308"/>
    <lineage>
        <taxon>Eukaryota</taxon>
        <taxon>Fungi</taxon>
        <taxon>Dikarya</taxon>
        <taxon>Ascomycota</taxon>
        <taxon>Pezizomycotina</taxon>
        <taxon>Dothideomycetes</taxon>
        <taxon>Pleosporomycetidae</taxon>
        <taxon>Pleosporales</taxon>
        <taxon>Corynesporascaceae</taxon>
        <taxon>Corynespora</taxon>
    </lineage>
</organism>
<feature type="compositionally biased region" description="Basic and acidic residues" evidence="3">
    <location>
        <begin position="1"/>
        <end position="23"/>
    </location>
</feature>
<dbReference type="PROSITE" id="PS50850">
    <property type="entry name" value="MFS"/>
    <property type="match status" value="1"/>
</dbReference>
<sequence>MDSDRDSALIELRHNQNGDRTDSEEQNGGQQSLPRVDGGPQAWKFLFASVIMEAVLWGYPLCFGVFQDYYTQLPEFKDNPNIALIGTLSTGIYFLGAPVAMPLVRKFQNLQRHMVIIGWIACVLSTLSASFCQSVSGLIATQGVAYGVSFLLLYFPLLCMLNEWFVARRGLAYGVLYGGGGLSGGGLPFMLSALLERFGYQTTLRAVAVAQFILVLPFIHMVKGRLPASAHSAMRKIDLGFFRQPLFYCFAISNILQGLGYYIPALYLPTFASALGLSSTVGALVLALNNLATVLGQVCFGWISDRTNRALIPICISSLVASGVTFFLWGFAHSLVTLIIFAFLYGLFAGGFVVFWPKFGTTLSEDPQAVFSLMAFGRGIGNVVTGPIASALVGGKVSSGYALGRFLPLVIFLGTMMFGSSLGILGLLLEPRRRRT</sequence>
<dbReference type="InterPro" id="IPR050327">
    <property type="entry name" value="Proton-linked_MCT"/>
</dbReference>
<gene>
    <name evidence="6" type="ORF">BS50DRAFT_607036</name>
</gene>
<feature type="transmembrane region" description="Helical" evidence="4">
    <location>
        <begin position="406"/>
        <end position="429"/>
    </location>
</feature>
<dbReference type="SUPFAM" id="SSF103473">
    <property type="entry name" value="MFS general substrate transporter"/>
    <property type="match status" value="1"/>
</dbReference>
<keyword evidence="4" id="KW-0472">Membrane</keyword>
<dbReference type="InterPro" id="IPR020846">
    <property type="entry name" value="MFS_dom"/>
</dbReference>
<dbReference type="InterPro" id="IPR036259">
    <property type="entry name" value="MFS_trans_sf"/>
</dbReference>
<feature type="transmembrane region" description="Helical" evidence="4">
    <location>
        <begin position="171"/>
        <end position="191"/>
    </location>
</feature>
<accession>A0A2T2P6N5</accession>
<dbReference type="Proteomes" id="UP000240883">
    <property type="component" value="Unassembled WGS sequence"/>
</dbReference>
<name>A0A2T2P6N5_CORCC</name>
<dbReference type="Gene3D" id="1.20.1250.20">
    <property type="entry name" value="MFS general substrate transporter like domains"/>
    <property type="match status" value="2"/>
</dbReference>
<evidence type="ECO:0000256" key="3">
    <source>
        <dbReference type="SAM" id="MobiDB-lite"/>
    </source>
</evidence>
<feature type="domain" description="Major facilitator superfamily (MFS) profile" evidence="5">
    <location>
        <begin position="246"/>
        <end position="436"/>
    </location>
</feature>
<evidence type="ECO:0000256" key="2">
    <source>
        <dbReference type="ARBA" id="ARBA00006727"/>
    </source>
</evidence>